<reference evidence="12" key="1">
    <citation type="submission" date="2012-04" db="EMBL/GenBank/DDBJ databases">
        <title>The Genome Sequence of Loa loa.</title>
        <authorList>
            <consortium name="The Broad Institute Genome Sequencing Platform"/>
            <consortium name="Broad Institute Genome Sequencing Center for Infectious Disease"/>
            <person name="Nutman T.B."/>
            <person name="Fink D.L."/>
            <person name="Russ C."/>
            <person name="Young S."/>
            <person name="Zeng Q."/>
            <person name="Gargeya S."/>
            <person name="Alvarado L."/>
            <person name="Berlin A."/>
            <person name="Chapman S.B."/>
            <person name="Chen Z."/>
            <person name="Freedman E."/>
            <person name="Gellesch M."/>
            <person name="Goldberg J."/>
            <person name="Griggs A."/>
            <person name="Gujja S."/>
            <person name="Heilman E.R."/>
            <person name="Heiman D."/>
            <person name="Howarth C."/>
            <person name="Mehta T."/>
            <person name="Neiman D."/>
            <person name="Pearson M."/>
            <person name="Roberts A."/>
            <person name="Saif S."/>
            <person name="Shea T."/>
            <person name="Shenoy N."/>
            <person name="Sisk P."/>
            <person name="Stolte C."/>
            <person name="Sykes S."/>
            <person name="White J."/>
            <person name="Yandava C."/>
            <person name="Haas B."/>
            <person name="Henn M.R."/>
            <person name="Nusbaum C."/>
            <person name="Birren B."/>
        </authorList>
    </citation>
    <scope>NUCLEOTIDE SEQUENCE [LARGE SCALE GENOMIC DNA]</scope>
</reference>
<keyword evidence="4" id="KW-0805">Transcription regulation</keyword>
<feature type="domain" description="Cysteine/serine-rich nuclear protein N-terminal" evidence="11">
    <location>
        <begin position="41"/>
        <end position="97"/>
    </location>
</feature>
<keyword evidence="7" id="KW-0804">Transcription</keyword>
<dbReference type="KEGG" id="loa:LOAG_00449"/>
<evidence type="ECO:0000256" key="2">
    <source>
        <dbReference type="ARBA" id="ARBA00008548"/>
    </source>
</evidence>
<evidence type="ECO:0000259" key="11">
    <source>
        <dbReference type="Pfam" id="PF16019"/>
    </source>
</evidence>
<organism evidence="12">
    <name type="scientific">Loa loa</name>
    <name type="common">Eye worm</name>
    <name type="synonym">Filaria loa</name>
    <dbReference type="NCBI Taxonomy" id="7209"/>
    <lineage>
        <taxon>Eukaryota</taxon>
        <taxon>Metazoa</taxon>
        <taxon>Ecdysozoa</taxon>
        <taxon>Nematoda</taxon>
        <taxon>Chromadorea</taxon>
        <taxon>Rhabditida</taxon>
        <taxon>Spirurina</taxon>
        <taxon>Spiruromorpha</taxon>
        <taxon>Filarioidea</taxon>
        <taxon>Onchocercidae</taxon>
        <taxon>Loa</taxon>
    </lineage>
</organism>
<dbReference type="EMBL" id="JH712118">
    <property type="protein sequence ID" value="EFO28033.2"/>
    <property type="molecule type" value="Genomic_DNA"/>
</dbReference>
<dbReference type="GO" id="GO:0006915">
    <property type="term" value="P:apoptotic process"/>
    <property type="evidence" value="ECO:0007669"/>
    <property type="project" value="UniProtKB-KW"/>
</dbReference>
<evidence type="ECO:0000256" key="5">
    <source>
        <dbReference type="ARBA" id="ARBA00023125"/>
    </source>
</evidence>
<keyword evidence="3" id="KW-0053">Apoptosis</keyword>
<dbReference type="RefSeq" id="XP_003136037.2">
    <property type="nucleotide sequence ID" value="XM_003135989.2"/>
</dbReference>
<dbReference type="PANTHER" id="PTHR13580:SF9">
    <property type="entry name" value="AXIN1 UP-REGULATED 1, ISOFORM A"/>
    <property type="match status" value="1"/>
</dbReference>
<evidence type="ECO:0000256" key="7">
    <source>
        <dbReference type="ARBA" id="ARBA00023163"/>
    </source>
</evidence>
<proteinExistence type="inferred from homology"/>
<accession>A0A1S0UBP1</accession>
<dbReference type="InterPro" id="IPR023260">
    <property type="entry name" value="Cys/Ser-rich_nuc_prot"/>
</dbReference>
<evidence type="ECO:0000256" key="8">
    <source>
        <dbReference type="ARBA" id="ARBA00023242"/>
    </source>
</evidence>
<keyword evidence="8" id="KW-0539">Nucleus</keyword>
<dbReference type="Pfam" id="PF16019">
    <property type="entry name" value="CSRNP_N"/>
    <property type="match status" value="2"/>
</dbReference>
<evidence type="ECO:0000256" key="6">
    <source>
        <dbReference type="ARBA" id="ARBA00023159"/>
    </source>
</evidence>
<dbReference type="OrthoDB" id="5946974at2759"/>
<keyword evidence="6" id="KW-0010">Activator</keyword>
<feature type="domain" description="Cysteine/serine-rich nuclear protein N-terminal" evidence="11">
    <location>
        <begin position="151"/>
        <end position="303"/>
    </location>
</feature>
<protein>
    <recommendedName>
        <fullName evidence="11">Cysteine/serine-rich nuclear protein N-terminal domain-containing protein</fullName>
    </recommendedName>
</protein>
<keyword evidence="10" id="KW-0732">Signal</keyword>
<dbReference type="OMA" id="CECARHG"/>
<feature type="chain" id="PRO_5010170803" description="Cysteine/serine-rich nuclear protein N-terminal domain-containing protein" evidence="10">
    <location>
        <begin position="23"/>
        <end position="375"/>
    </location>
</feature>
<keyword evidence="5" id="KW-0238">DNA-binding</keyword>
<evidence type="ECO:0000256" key="4">
    <source>
        <dbReference type="ARBA" id="ARBA00023015"/>
    </source>
</evidence>
<comment type="subcellular location">
    <subcellularLocation>
        <location evidence="1">Nucleus</location>
    </subcellularLocation>
</comment>
<dbReference type="CTD" id="9937817"/>
<feature type="signal peptide" evidence="10">
    <location>
        <begin position="1"/>
        <end position="22"/>
    </location>
</feature>
<gene>
    <name evidence="12" type="ORF">LOAG_00449</name>
</gene>
<dbReference type="GO" id="GO:0043565">
    <property type="term" value="F:sequence-specific DNA binding"/>
    <property type="evidence" value="ECO:0007669"/>
    <property type="project" value="TreeGrafter"/>
</dbReference>
<sequence>MKQKLSCIFVRSSLHFFFFVFALNKMHRGDNIYLNITLVRHKKGVRFKNVKIYLFERTQGFDAVPSSGGFALGMQKKHFDMCEVALCSKITDDITKSQDNKPVAKNLVEQMCTVSTKRKRRYCNALDENSAVTKKLRFSYRLVDQALPKTKATTNVDSEKSRTSEWKSLKSMPEDASGHGDSMEKESEEDNIYVVKKYFRPLSRRIRLLKLRNAGFKKFLKDDQVICNVIRESRKQCGCSCGTLSCSPETCECSKNGIECLVDRPSFPCTCTTTSCNNPFGRREYDEAVVHAHFRSTLMRTQAAQNRKDCRVTKFTEKEKEFTFVNPEELQKCGAIGIDLLMVSKKVLMLLRNTRILKVSESRSFQDSRELEEMA</sequence>
<evidence type="ECO:0000256" key="10">
    <source>
        <dbReference type="SAM" id="SignalP"/>
    </source>
</evidence>
<dbReference type="InParanoid" id="A0A1S0UBP1"/>
<dbReference type="GO" id="GO:0000981">
    <property type="term" value="F:DNA-binding transcription factor activity, RNA polymerase II-specific"/>
    <property type="evidence" value="ECO:0007669"/>
    <property type="project" value="TreeGrafter"/>
</dbReference>
<dbReference type="GeneID" id="9937817"/>
<dbReference type="InterPro" id="IPR031972">
    <property type="entry name" value="CSRNP_N"/>
</dbReference>
<evidence type="ECO:0000313" key="12">
    <source>
        <dbReference type="EMBL" id="EFO28033.2"/>
    </source>
</evidence>
<dbReference type="PANTHER" id="PTHR13580">
    <property type="entry name" value="TGF-BETA INDUCED APOPTOSIS PROTEIN"/>
    <property type="match status" value="1"/>
</dbReference>
<name>A0A1S0UBP1_LOALO</name>
<dbReference type="AlphaFoldDB" id="A0A1S0UBP1"/>
<evidence type="ECO:0000256" key="1">
    <source>
        <dbReference type="ARBA" id="ARBA00004123"/>
    </source>
</evidence>
<dbReference type="PRINTS" id="PR02031">
    <property type="entry name" value="CYSSERRICHNP"/>
</dbReference>
<comment type="similarity">
    <text evidence="2">Belongs to the AXUD1 family.</text>
</comment>
<evidence type="ECO:0000256" key="3">
    <source>
        <dbReference type="ARBA" id="ARBA00022703"/>
    </source>
</evidence>
<feature type="compositionally biased region" description="Basic and acidic residues" evidence="9">
    <location>
        <begin position="157"/>
        <end position="185"/>
    </location>
</feature>
<feature type="region of interest" description="Disordered" evidence="9">
    <location>
        <begin position="151"/>
        <end position="186"/>
    </location>
</feature>
<dbReference type="GO" id="GO:0005634">
    <property type="term" value="C:nucleus"/>
    <property type="evidence" value="ECO:0007669"/>
    <property type="project" value="UniProtKB-SubCell"/>
</dbReference>
<evidence type="ECO:0000256" key="9">
    <source>
        <dbReference type="SAM" id="MobiDB-lite"/>
    </source>
</evidence>